<dbReference type="AlphaFoldDB" id="A0A554MU34"/>
<gene>
    <name evidence="1" type="ORF">DP107_18880</name>
</gene>
<evidence type="ECO:0000313" key="1">
    <source>
        <dbReference type="EMBL" id="TSD08642.1"/>
    </source>
</evidence>
<reference evidence="1 2" key="1">
    <citation type="submission" date="2018-06" db="EMBL/GenBank/DDBJ databases">
        <title>Natronomonas sp. F16-60 a new haloarchaeon isolated from a solar saltern of Isla Cristina, Huelva, Spain.</title>
        <authorList>
            <person name="Duran-Viseras A."/>
            <person name="Sanchez-Porro C."/>
            <person name="Ventosa A."/>
        </authorList>
    </citation>
    <scope>NUCLEOTIDE SEQUENCE [LARGE SCALE GENOMIC DNA]</scope>
    <source>
        <strain evidence="1 2">F16-60</strain>
    </source>
</reference>
<accession>A0A554MU34</accession>
<dbReference type="OrthoDB" id="385862at2157"/>
<evidence type="ECO:0000313" key="2">
    <source>
        <dbReference type="Proteomes" id="UP000319894"/>
    </source>
</evidence>
<dbReference type="Proteomes" id="UP000319894">
    <property type="component" value="Unassembled WGS sequence"/>
</dbReference>
<protein>
    <recommendedName>
        <fullName evidence="3">Pre-peptidase C-terminal domain-containing protein</fullName>
    </recommendedName>
</protein>
<sequence length="427" mass="46076">MEWSGLKRPSAVLVFLLLILSVGVAPVTAQDQEPNDDFDSAQAISEGARDGQIQNGESDFYKIDATTVDAIDLSLGIDSDSVNLVLYGPDRRQLGSDFVDRTGRAEITRKVPENGTYYIEVVGTNAGTTTSYDLDVDVITPSENDEFAPNDDFDSAADVPERVSRAKIWGGESDFYKIDATTVDAIDLSLGINSDSVNLVLYGPDRRQLGGDFVDRTGRAEITRKVPENGTYYIEVVGTNAGTTTSYDLDVDVITPSENDEFAPNDDFDSAAPINNEVSRGKIWGGESDLYAVGLDAGEQVSLEVGINSDSVNLVLYGPNREQLGRDFVDRTGRAEITRTVSESGTYYVEVVGTDAGTTTNYRLISNRTGVPEDTDPLTPVERFDTNGEPGIQGDEVLDAISEFNEGGDVEATDVLDVISAFNENSG</sequence>
<dbReference type="InParanoid" id="A0A554MU34"/>
<dbReference type="RefSeq" id="WP_144263649.1">
    <property type="nucleotide sequence ID" value="NZ_QMDX01000031.1"/>
</dbReference>
<organism evidence="1 2">
    <name type="scientific">Haloglomus irregulare</name>
    <dbReference type="NCBI Taxonomy" id="2234134"/>
    <lineage>
        <taxon>Archaea</taxon>
        <taxon>Methanobacteriati</taxon>
        <taxon>Methanobacteriota</taxon>
        <taxon>Stenosarchaea group</taxon>
        <taxon>Halobacteria</taxon>
        <taxon>Halobacteriales</taxon>
        <taxon>Natronomonadaceae</taxon>
        <taxon>Haloglomus</taxon>
    </lineage>
</organism>
<dbReference type="EMBL" id="QMDX01000031">
    <property type="protein sequence ID" value="TSD08642.1"/>
    <property type="molecule type" value="Genomic_DNA"/>
</dbReference>
<dbReference type="SUPFAM" id="SSF89260">
    <property type="entry name" value="Collagen-binding domain"/>
    <property type="match status" value="2"/>
</dbReference>
<dbReference type="Gene3D" id="2.60.120.380">
    <property type="match status" value="3"/>
</dbReference>
<proteinExistence type="predicted"/>
<evidence type="ECO:0008006" key="3">
    <source>
        <dbReference type="Google" id="ProtNLM"/>
    </source>
</evidence>
<keyword evidence="2" id="KW-1185">Reference proteome</keyword>
<comment type="caution">
    <text evidence="1">The sequence shown here is derived from an EMBL/GenBank/DDBJ whole genome shotgun (WGS) entry which is preliminary data.</text>
</comment>
<name>A0A554MU34_9EURY</name>